<feature type="transmembrane region" description="Helical" evidence="2">
    <location>
        <begin position="32"/>
        <end position="54"/>
    </location>
</feature>
<gene>
    <name evidence="4" type="ORF">P8A19_38610</name>
</gene>
<keyword evidence="2" id="KW-0472">Membrane</keyword>
<dbReference type="PANTHER" id="PTHR43156:SF2">
    <property type="entry name" value="STAGE II SPORULATION PROTEIN E"/>
    <property type="match status" value="1"/>
</dbReference>
<evidence type="ECO:0000313" key="5">
    <source>
        <dbReference type="Proteomes" id="UP001235744"/>
    </source>
</evidence>
<keyword evidence="5" id="KW-1185">Reference proteome</keyword>
<dbReference type="InterPro" id="IPR036457">
    <property type="entry name" value="PPM-type-like_dom_sf"/>
</dbReference>
<organism evidence="4 5">
    <name type="scientific">Streptomyces poriferorum</name>
    <dbReference type="NCBI Taxonomy" id="2798799"/>
    <lineage>
        <taxon>Bacteria</taxon>
        <taxon>Bacillati</taxon>
        <taxon>Actinomycetota</taxon>
        <taxon>Actinomycetes</taxon>
        <taxon>Kitasatosporales</taxon>
        <taxon>Streptomycetaceae</taxon>
        <taxon>Streptomyces</taxon>
    </lineage>
</organism>
<dbReference type="EC" id="3.1.3.16" evidence="4"/>
<keyword evidence="1 4" id="KW-0378">Hydrolase</keyword>
<dbReference type="InterPro" id="IPR052016">
    <property type="entry name" value="Bact_Sigma-Reg"/>
</dbReference>
<keyword evidence="2" id="KW-0812">Transmembrane</keyword>
<dbReference type="InterPro" id="IPR001932">
    <property type="entry name" value="PPM-type_phosphatase-like_dom"/>
</dbReference>
<feature type="transmembrane region" description="Helical" evidence="2">
    <location>
        <begin position="66"/>
        <end position="91"/>
    </location>
</feature>
<dbReference type="PANTHER" id="PTHR43156">
    <property type="entry name" value="STAGE II SPORULATION PROTEIN E-RELATED"/>
    <property type="match status" value="1"/>
</dbReference>
<dbReference type="GO" id="GO:0004722">
    <property type="term" value="F:protein serine/threonine phosphatase activity"/>
    <property type="evidence" value="ECO:0007669"/>
    <property type="project" value="UniProtKB-EC"/>
</dbReference>
<dbReference type="EMBL" id="CP120988">
    <property type="protein sequence ID" value="WLQ60978.1"/>
    <property type="molecule type" value="Genomic_DNA"/>
</dbReference>
<evidence type="ECO:0000256" key="1">
    <source>
        <dbReference type="ARBA" id="ARBA00022801"/>
    </source>
</evidence>
<reference evidence="4 5" key="1">
    <citation type="submission" date="2023-03" db="EMBL/GenBank/DDBJ databases">
        <title>Isolation and description of six Streptomyces strains from soil environments, able to metabolize different microbial glucans.</title>
        <authorList>
            <person name="Widen T."/>
            <person name="Larsbrink J."/>
        </authorList>
    </citation>
    <scope>NUCLEOTIDE SEQUENCE [LARGE SCALE GENOMIC DNA]</scope>
    <source>
        <strain evidence="4 5">Alt2</strain>
    </source>
</reference>
<evidence type="ECO:0000313" key="4">
    <source>
        <dbReference type="EMBL" id="WLQ60978.1"/>
    </source>
</evidence>
<accession>A0ABY9IZL6</accession>
<dbReference type="SMART" id="SM00331">
    <property type="entry name" value="PP2C_SIG"/>
    <property type="match status" value="1"/>
</dbReference>
<evidence type="ECO:0000256" key="2">
    <source>
        <dbReference type="SAM" id="Phobius"/>
    </source>
</evidence>
<dbReference type="Pfam" id="PF07228">
    <property type="entry name" value="SpoIIE"/>
    <property type="match status" value="1"/>
</dbReference>
<proteinExistence type="predicted"/>
<feature type="domain" description="PPM-type phosphatase" evidence="3">
    <location>
        <begin position="160"/>
        <end position="386"/>
    </location>
</feature>
<feature type="transmembrane region" description="Helical" evidence="2">
    <location>
        <begin position="111"/>
        <end position="129"/>
    </location>
</feature>
<dbReference type="Gene3D" id="3.60.40.10">
    <property type="entry name" value="PPM-type phosphatase domain"/>
    <property type="match status" value="1"/>
</dbReference>
<dbReference type="Proteomes" id="UP001235744">
    <property type="component" value="Chromosome"/>
</dbReference>
<protein>
    <submittedName>
        <fullName evidence="4">PP2C family protein-serine/threonine phosphatase</fullName>
        <ecNumber evidence="4">3.1.3.16</ecNumber>
    </submittedName>
</protein>
<name>A0ABY9IZL6_9ACTN</name>
<sequence length="394" mass="42441">MIPDIGRGWITGMRRASLRQSLRRGDEREPLLVRYGAAAWVLPAGFLVIVALVGQFTGPSIQVGNWLLMVPLLAAGVSSPKVTAAFGLLVLFLNRWANASMATTELRTEDFLLGVFAVLLAIFISVVRARARDYVLHLQSAAETTRQVLLRPIPPRWGGVEVAARYLAADVEARVGGDFYEVLSTPHGTRAILGDVQGKGLPAVSTAGAVVGAFREAGYHEPGLDVVASRMESGLSRHNFLKSALGDHEERFATAVVISFATDFGSVEVVNFGHEGPFVIGPHGVRQLPQEQGSPVGMAELTGSPPVVSHISYARQETVLLVTDGVTEARNRADEFFPLRRCLERIHADHSDGISPSCLLRLVIDALLDHTGGRLTDDAALLALRPLPVESREA</sequence>
<evidence type="ECO:0000259" key="3">
    <source>
        <dbReference type="SMART" id="SM00331"/>
    </source>
</evidence>
<dbReference type="RefSeq" id="WP_306068876.1">
    <property type="nucleotide sequence ID" value="NZ_CP120988.1"/>
</dbReference>
<keyword evidence="2" id="KW-1133">Transmembrane helix</keyword>